<sequence>MSPSSFTSRAKQKGGQETRRQKEADFAGLEVWFLLAKLLCFDDDLDSSGLSGRWGWFLGQYLLPYLQKTLVVVICTGGAGAPEKAFGEEKPVAVAPALFGGSRVRGNRRGCVGG</sequence>
<organism evidence="2 3">
    <name type="scientific">Cordyceps militaris</name>
    <name type="common">Caterpillar fungus</name>
    <name type="synonym">Clavaria militaris</name>
    <dbReference type="NCBI Taxonomy" id="73501"/>
    <lineage>
        <taxon>Eukaryota</taxon>
        <taxon>Fungi</taxon>
        <taxon>Dikarya</taxon>
        <taxon>Ascomycota</taxon>
        <taxon>Pezizomycotina</taxon>
        <taxon>Sordariomycetes</taxon>
        <taxon>Hypocreomycetidae</taxon>
        <taxon>Hypocreales</taxon>
        <taxon>Cordycipitaceae</taxon>
        <taxon>Cordyceps</taxon>
    </lineage>
</organism>
<evidence type="ECO:0000256" key="1">
    <source>
        <dbReference type="SAM" id="MobiDB-lite"/>
    </source>
</evidence>
<reference evidence="2 3" key="1">
    <citation type="journal article" date="2017" name="BMC Genomics">
        <title>Chromosome level assembly and secondary metabolite potential of the parasitic fungus Cordyceps militaris.</title>
        <authorList>
            <person name="Kramer G.J."/>
            <person name="Nodwell J.R."/>
        </authorList>
    </citation>
    <scope>NUCLEOTIDE SEQUENCE [LARGE SCALE GENOMIC DNA]</scope>
    <source>
        <strain evidence="2 3">ATCC 34164</strain>
    </source>
</reference>
<dbReference type="VEuPathDB" id="FungiDB:CCM_01366"/>
<accession>A0A2H4SQ29</accession>
<dbReference type="AlphaFoldDB" id="A0A2H4SQ29"/>
<evidence type="ECO:0000313" key="2">
    <source>
        <dbReference type="EMBL" id="ATY65214.1"/>
    </source>
</evidence>
<evidence type="ECO:0000313" key="3">
    <source>
        <dbReference type="Proteomes" id="UP000323067"/>
    </source>
</evidence>
<proteinExistence type="predicted"/>
<dbReference type="Proteomes" id="UP000323067">
    <property type="component" value="Chromosome v"/>
</dbReference>
<dbReference type="VEuPathDB" id="FungiDB:A9K55_004966"/>
<name>A0A2H4SQ29_CORMI</name>
<gene>
    <name evidence="2" type="ORF">A9K55_004966</name>
</gene>
<dbReference type="EMBL" id="CP023325">
    <property type="protein sequence ID" value="ATY65214.1"/>
    <property type="molecule type" value="Genomic_DNA"/>
</dbReference>
<feature type="region of interest" description="Disordered" evidence="1">
    <location>
        <begin position="1"/>
        <end position="22"/>
    </location>
</feature>
<protein>
    <submittedName>
        <fullName evidence="2">Uncharacterized protein</fullName>
    </submittedName>
</protein>